<feature type="region of interest" description="Disordered" evidence="2">
    <location>
        <begin position="540"/>
        <end position="564"/>
    </location>
</feature>
<gene>
    <name evidence="4" type="ORF">AB675_10871</name>
</gene>
<dbReference type="RefSeq" id="XP_018000662.1">
    <property type="nucleotide sequence ID" value="XM_018139671.1"/>
</dbReference>
<dbReference type="Pfam" id="PF04082">
    <property type="entry name" value="Fungal_trans"/>
    <property type="match status" value="1"/>
</dbReference>
<evidence type="ECO:0000256" key="2">
    <source>
        <dbReference type="SAM" id="MobiDB-lite"/>
    </source>
</evidence>
<dbReference type="InterPro" id="IPR052761">
    <property type="entry name" value="Fungal_Detox/Toxin_TFs"/>
</dbReference>
<dbReference type="OrthoDB" id="4451586at2759"/>
<evidence type="ECO:0000259" key="3">
    <source>
        <dbReference type="SMART" id="SM00906"/>
    </source>
</evidence>
<dbReference type="Proteomes" id="UP000038010">
    <property type="component" value="Unassembled WGS sequence"/>
</dbReference>
<organism evidence="4 5">
    <name type="scientific">Cyphellophora attinorum</name>
    <dbReference type="NCBI Taxonomy" id="1664694"/>
    <lineage>
        <taxon>Eukaryota</taxon>
        <taxon>Fungi</taxon>
        <taxon>Dikarya</taxon>
        <taxon>Ascomycota</taxon>
        <taxon>Pezizomycotina</taxon>
        <taxon>Eurotiomycetes</taxon>
        <taxon>Chaetothyriomycetidae</taxon>
        <taxon>Chaetothyriales</taxon>
        <taxon>Cyphellophoraceae</taxon>
        <taxon>Cyphellophora</taxon>
    </lineage>
</organism>
<dbReference type="InterPro" id="IPR007219">
    <property type="entry name" value="XnlR_reg_dom"/>
</dbReference>
<evidence type="ECO:0000313" key="5">
    <source>
        <dbReference type="Proteomes" id="UP000038010"/>
    </source>
</evidence>
<dbReference type="AlphaFoldDB" id="A0A0N0NMW9"/>
<dbReference type="PANTHER" id="PTHR47425:SF2">
    <property type="entry name" value="FARB-RELATED"/>
    <property type="match status" value="1"/>
</dbReference>
<feature type="domain" description="Xylanolytic transcriptional activator regulatory" evidence="3">
    <location>
        <begin position="205"/>
        <end position="279"/>
    </location>
</feature>
<evidence type="ECO:0000256" key="1">
    <source>
        <dbReference type="ARBA" id="ARBA00023242"/>
    </source>
</evidence>
<keyword evidence="5" id="KW-1185">Reference proteome</keyword>
<dbReference type="GO" id="GO:0008270">
    <property type="term" value="F:zinc ion binding"/>
    <property type="evidence" value="ECO:0007669"/>
    <property type="project" value="InterPro"/>
</dbReference>
<proteinExistence type="predicted"/>
<dbReference type="CDD" id="cd12148">
    <property type="entry name" value="fungal_TF_MHR"/>
    <property type="match status" value="1"/>
</dbReference>
<keyword evidence="1" id="KW-0539">Nucleus</keyword>
<dbReference type="GeneID" id="28731551"/>
<name>A0A0N0NMW9_9EURO</name>
<dbReference type="VEuPathDB" id="FungiDB:AB675_10871"/>
<dbReference type="GO" id="GO:0003677">
    <property type="term" value="F:DNA binding"/>
    <property type="evidence" value="ECO:0007669"/>
    <property type="project" value="InterPro"/>
</dbReference>
<dbReference type="PANTHER" id="PTHR47425">
    <property type="entry name" value="FARB-RELATED"/>
    <property type="match status" value="1"/>
</dbReference>
<protein>
    <submittedName>
        <fullName evidence="4">Cutinase transcription factor 1 beta</fullName>
    </submittedName>
</protein>
<dbReference type="GO" id="GO:0006351">
    <property type="term" value="P:DNA-templated transcription"/>
    <property type="evidence" value="ECO:0007669"/>
    <property type="project" value="InterPro"/>
</dbReference>
<accession>A0A0N0NMW9</accession>
<dbReference type="SMART" id="SM00906">
    <property type="entry name" value="Fungal_trans"/>
    <property type="match status" value="1"/>
</dbReference>
<dbReference type="STRING" id="1664694.A0A0N0NMW9"/>
<dbReference type="EMBL" id="LFJN01000011">
    <property type="protein sequence ID" value="KPI40699.1"/>
    <property type="molecule type" value="Genomic_DNA"/>
</dbReference>
<evidence type="ECO:0000313" key="4">
    <source>
        <dbReference type="EMBL" id="KPI40699.1"/>
    </source>
</evidence>
<sequence>MAMDDLNLNNHLADSLDSRAYWPENVSEPAVAATLLDHLNGQSHLTSGDDTPAQQPFDALPPYIKALPSHFEQDDVTYLRNKGALAVPQLLLRDELIQSYANYVHPFMPLLDLGDFMRTVRDSNARLKPISLLLFQAVMFAGIAHVPLDVLKQNGHASRRDARRAFFNKARLLYDLDYEDDPMATVQALLLMTYWREDPAGRKETHHWLDIALSLVQKLGLQHSADESSATEHSLSGLRRRIWWSAYVRDCQISLSTGYSTRISEMDFTMPMLQYIDFEADSLPGSFPSSVPGACSQSSESRQLLANMFIDLAKLALCTSYILSIQNGVAGSRGSKHTATVIANTFDSDVNDHTSEQVLTAWKESIAEQSRYLVPARQMVESGDSHVLVHRAFLHMTYNSLLFAVHRFPLQQEDFSTPARIAAASQAVIRVAATNICAIASALEDLDLLRYLPSPTITVLLPAIMSHLSDALAPASSLHHWSLKQFHRCMQFMAALRDMYAAADYSTAFLQCAIMRAPIGPERVHVSNTRERRGSMITAPVQDSVSPFPPRRSTSIQEVDSTDLMATKARRANSQTSPLSTSTPDNLQLSSLMTEYGYLMPTPVPFAGDEDLFTTLHESENQQMFSPGWFLSGSANTDLH</sequence>
<reference evidence="4 5" key="1">
    <citation type="submission" date="2015-06" db="EMBL/GenBank/DDBJ databases">
        <title>Draft genome of the ant-associated black yeast Phialophora attae CBS 131958.</title>
        <authorList>
            <person name="Moreno L.F."/>
            <person name="Stielow B.J."/>
            <person name="de Hoog S."/>
            <person name="Vicente V.A."/>
            <person name="Weiss V.A."/>
            <person name="de Vries M."/>
            <person name="Cruz L.M."/>
            <person name="Souza E.M."/>
        </authorList>
    </citation>
    <scope>NUCLEOTIDE SEQUENCE [LARGE SCALE GENOMIC DNA]</scope>
    <source>
        <strain evidence="4 5">CBS 131958</strain>
    </source>
</reference>
<comment type="caution">
    <text evidence="4">The sequence shown here is derived from an EMBL/GenBank/DDBJ whole genome shotgun (WGS) entry which is preliminary data.</text>
</comment>